<keyword evidence="3" id="KW-1185">Reference proteome</keyword>
<sequence length="311" mass="33662">MLVTARTPLLPAGAGRRNITKLSSVLGRVESKSLHRKGTFEEAKAEGRVKVTDDGHKGTSDKAKDNLGEDVSERANAVGDRSSKILEAVGAQKKNGEGSSAEAAGNRSGGQSKILEAVAAQEKSGKDTSVGAVSDYSSNLRKSFEKRMAQEKVVDVGEPSAVRAAGESRLDSTDRLLDLVIKKLMSVDDRAGYDKANIDKGLDDLRNRISGTECGLEAMTAEIPDNTLKYIRTVEEFVEVLFGIVDMLGYDVNGLYPHSGHQDLLNRRPGLASRYQAIKKRRDALGIPHNLLSLDVKKRATIMEDGRITIE</sequence>
<dbReference type="EMBL" id="JAGHQM010001858">
    <property type="protein sequence ID" value="KAH0551644.1"/>
    <property type="molecule type" value="Genomic_DNA"/>
</dbReference>
<reference evidence="2" key="1">
    <citation type="submission" date="2021-03" db="EMBL/GenBank/DDBJ databases">
        <title>Comparative genomics and phylogenomic investigation of the class Geoglossomycetes provide insights into ecological specialization and systematics.</title>
        <authorList>
            <person name="Melie T."/>
            <person name="Pirro S."/>
            <person name="Miller A.N."/>
            <person name="Quandt A."/>
        </authorList>
    </citation>
    <scope>NUCLEOTIDE SEQUENCE</scope>
    <source>
        <strain evidence="2">CAQ_001_2017</strain>
    </source>
</reference>
<proteinExistence type="predicted"/>
<organism evidence="2 3">
    <name type="scientific">Trichoglossum hirsutum</name>
    <dbReference type="NCBI Taxonomy" id="265104"/>
    <lineage>
        <taxon>Eukaryota</taxon>
        <taxon>Fungi</taxon>
        <taxon>Dikarya</taxon>
        <taxon>Ascomycota</taxon>
        <taxon>Pezizomycotina</taxon>
        <taxon>Geoglossomycetes</taxon>
        <taxon>Geoglossales</taxon>
        <taxon>Geoglossaceae</taxon>
        <taxon>Trichoglossum</taxon>
    </lineage>
</organism>
<comment type="caution">
    <text evidence="2">The sequence shown here is derived from an EMBL/GenBank/DDBJ whole genome shotgun (WGS) entry which is preliminary data.</text>
</comment>
<protein>
    <submittedName>
        <fullName evidence="2">Uncharacterized protein</fullName>
    </submittedName>
</protein>
<evidence type="ECO:0000256" key="1">
    <source>
        <dbReference type="SAM" id="MobiDB-lite"/>
    </source>
</evidence>
<dbReference type="Proteomes" id="UP000750711">
    <property type="component" value="Unassembled WGS sequence"/>
</dbReference>
<evidence type="ECO:0000313" key="2">
    <source>
        <dbReference type="EMBL" id="KAH0551644.1"/>
    </source>
</evidence>
<name>A0A9P8ICB9_9PEZI</name>
<evidence type="ECO:0000313" key="3">
    <source>
        <dbReference type="Proteomes" id="UP000750711"/>
    </source>
</evidence>
<accession>A0A9P8ICB9</accession>
<feature type="region of interest" description="Disordered" evidence="1">
    <location>
        <begin position="36"/>
        <end position="110"/>
    </location>
</feature>
<gene>
    <name evidence="2" type="ORF">GP486_007136</name>
</gene>
<dbReference type="AlphaFoldDB" id="A0A9P8ICB9"/>
<feature type="compositionally biased region" description="Basic and acidic residues" evidence="1">
    <location>
        <begin position="36"/>
        <end position="73"/>
    </location>
</feature>